<accession>A0A699Z747</accession>
<dbReference type="Proteomes" id="UP000485058">
    <property type="component" value="Unassembled WGS sequence"/>
</dbReference>
<sequence>MLTRSERPAELAIASAMQHMLGWKLSSSWGATQVTAPEDARDNSSPVTYRPELLAHIFAHVHPDDLCRHVLLVSRYGHAMQKGALKPPCPSLGLPFEPDHQGPLVATSGSTRDH</sequence>
<evidence type="ECO:0000313" key="3">
    <source>
        <dbReference type="Proteomes" id="UP000485058"/>
    </source>
</evidence>
<organism evidence="2 3">
    <name type="scientific">Haematococcus lacustris</name>
    <name type="common">Green alga</name>
    <name type="synonym">Haematococcus pluvialis</name>
    <dbReference type="NCBI Taxonomy" id="44745"/>
    <lineage>
        <taxon>Eukaryota</taxon>
        <taxon>Viridiplantae</taxon>
        <taxon>Chlorophyta</taxon>
        <taxon>core chlorophytes</taxon>
        <taxon>Chlorophyceae</taxon>
        <taxon>CS clade</taxon>
        <taxon>Chlamydomonadales</taxon>
        <taxon>Haematococcaceae</taxon>
        <taxon>Haematococcus</taxon>
    </lineage>
</organism>
<keyword evidence="3" id="KW-1185">Reference proteome</keyword>
<evidence type="ECO:0000313" key="2">
    <source>
        <dbReference type="EMBL" id="GFH14979.1"/>
    </source>
</evidence>
<dbReference type="CDD" id="cd09917">
    <property type="entry name" value="F-box_SF"/>
    <property type="match status" value="1"/>
</dbReference>
<protein>
    <submittedName>
        <fullName evidence="2">Uncharacterized protein</fullName>
    </submittedName>
</protein>
<proteinExistence type="predicted"/>
<comment type="caution">
    <text evidence="2">The sequence shown here is derived from an EMBL/GenBank/DDBJ whole genome shotgun (WGS) entry which is preliminary data.</text>
</comment>
<dbReference type="AlphaFoldDB" id="A0A699Z747"/>
<gene>
    <name evidence="2" type="ORF">HaLaN_11124</name>
</gene>
<name>A0A699Z747_HAELA</name>
<feature type="region of interest" description="Disordered" evidence="1">
    <location>
        <begin position="91"/>
        <end position="114"/>
    </location>
</feature>
<dbReference type="EMBL" id="BLLF01000790">
    <property type="protein sequence ID" value="GFH14979.1"/>
    <property type="molecule type" value="Genomic_DNA"/>
</dbReference>
<evidence type="ECO:0000256" key="1">
    <source>
        <dbReference type="SAM" id="MobiDB-lite"/>
    </source>
</evidence>
<reference evidence="2 3" key="1">
    <citation type="submission" date="2020-02" db="EMBL/GenBank/DDBJ databases">
        <title>Draft genome sequence of Haematococcus lacustris strain NIES-144.</title>
        <authorList>
            <person name="Morimoto D."/>
            <person name="Nakagawa S."/>
            <person name="Yoshida T."/>
            <person name="Sawayama S."/>
        </authorList>
    </citation>
    <scope>NUCLEOTIDE SEQUENCE [LARGE SCALE GENOMIC DNA]</scope>
    <source>
        <strain evidence="2 3">NIES-144</strain>
    </source>
</reference>